<dbReference type="PANTHER" id="PTHR43046:SF14">
    <property type="entry name" value="MUTT_NUDIX FAMILY PROTEIN"/>
    <property type="match status" value="1"/>
</dbReference>
<organism evidence="4 5">
    <name type="scientific">Candidatus Acutalibacter ornithocaccae</name>
    <dbReference type="NCBI Taxonomy" id="2838416"/>
    <lineage>
        <taxon>Bacteria</taxon>
        <taxon>Bacillati</taxon>
        <taxon>Bacillota</taxon>
        <taxon>Clostridia</taxon>
        <taxon>Eubacteriales</taxon>
        <taxon>Acutalibacteraceae</taxon>
        <taxon>Acutalibacter</taxon>
    </lineage>
</organism>
<evidence type="ECO:0000256" key="1">
    <source>
        <dbReference type="ARBA" id="ARBA00001946"/>
    </source>
</evidence>
<evidence type="ECO:0000259" key="3">
    <source>
        <dbReference type="PROSITE" id="PS51462"/>
    </source>
</evidence>
<reference evidence="4" key="2">
    <citation type="submission" date="2021-04" db="EMBL/GenBank/DDBJ databases">
        <authorList>
            <person name="Gilroy R."/>
        </authorList>
    </citation>
    <scope>NUCLEOTIDE SEQUENCE</scope>
    <source>
        <strain evidence="4">ChiBcolR8-3208</strain>
    </source>
</reference>
<dbReference type="Pfam" id="PF00293">
    <property type="entry name" value="NUDIX"/>
    <property type="match status" value="1"/>
</dbReference>
<accession>A0A9D2M0A3</accession>
<dbReference type="PROSITE" id="PS51462">
    <property type="entry name" value="NUDIX"/>
    <property type="match status" value="1"/>
</dbReference>
<gene>
    <name evidence="4" type="ORF">H9942_11100</name>
</gene>
<dbReference type="GO" id="GO:0016787">
    <property type="term" value="F:hydrolase activity"/>
    <property type="evidence" value="ECO:0007669"/>
    <property type="project" value="UniProtKB-KW"/>
</dbReference>
<dbReference type="EMBL" id="DWXZ01000235">
    <property type="protein sequence ID" value="HJB38592.1"/>
    <property type="molecule type" value="Genomic_DNA"/>
</dbReference>
<dbReference type="InterPro" id="IPR000086">
    <property type="entry name" value="NUDIX_hydrolase_dom"/>
</dbReference>
<keyword evidence="2" id="KW-0378">Hydrolase</keyword>
<dbReference type="PANTHER" id="PTHR43046">
    <property type="entry name" value="GDP-MANNOSE MANNOSYL HYDROLASE"/>
    <property type="match status" value="1"/>
</dbReference>
<evidence type="ECO:0000313" key="4">
    <source>
        <dbReference type="EMBL" id="HJB38592.1"/>
    </source>
</evidence>
<dbReference type="InterPro" id="IPR020084">
    <property type="entry name" value="NUDIX_hydrolase_CS"/>
</dbReference>
<sequence length="180" mass="19805">MELVDIYDAQGRPTGKVQDREAPLAAGEYLLAVGVWIVDGEENILLTQRSPEKRWAPGKWENTAGHAQAGEDCPAAMAREIREEIGLEIAPEQLVPLGGSPATGHYIGENYGLRLRQRPERLTFQPGETCAAKWVTPEELDKMAHSGELSPSVLSHLEGSYREAFLQFIGRQGSTLLRKG</sequence>
<dbReference type="SUPFAM" id="SSF55811">
    <property type="entry name" value="Nudix"/>
    <property type="match status" value="1"/>
</dbReference>
<dbReference type="CDD" id="cd04693">
    <property type="entry name" value="NUDIX_Hydrolase"/>
    <property type="match status" value="1"/>
</dbReference>
<dbReference type="Proteomes" id="UP000824214">
    <property type="component" value="Unassembled WGS sequence"/>
</dbReference>
<dbReference type="InterPro" id="IPR015797">
    <property type="entry name" value="NUDIX_hydrolase-like_dom_sf"/>
</dbReference>
<evidence type="ECO:0000313" key="5">
    <source>
        <dbReference type="Proteomes" id="UP000824214"/>
    </source>
</evidence>
<evidence type="ECO:0000256" key="2">
    <source>
        <dbReference type="ARBA" id="ARBA00022801"/>
    </source>
</evidence>
<comment type="cofactor">
    <cofactor evidence="1">
        <name>Mg(2+)</name>
        <dbReference type="ChEBI" id="CHEBI:18420"/>
    </cofactor>
</comment>
<comment type="caution">
    <text evidence="4">The sequence shown here is derived from an EMBL/GenBank/DDBJ whole genome shotgun (WGS) entry which is preliminary data.</text>
</comment>
<dbReference type="AlphaFoldDB" id="A0A9D2M0A3"/>
<reference evidence="4" key="1">
    <citation type="journal article" date="2021" name="PeerJ">
        <title>Extensive microbial diversity within the chicken gut microbiome revealed by metagenomics and culture.</title>
        <authorList>
            <person name="Gilroy R."/>
            <person name="Ravi A."/>
            <person name="Getino M."/>
            <person name="Pursley I."/>
            <person name="Horton D.L."/>
            <person name="Alikhan N.F."/>
            <person name="Baker D."/>
            <person name="Gharbi K."/>
            <person name="Hall N."/>
            <person name="Watson M."/>
            <person name="Adriaenssens E.M."/>
            <person name="Foster-Nyarko E."/>
            <person name="Jarju S."/>
            <person name="Secka A."/>
            <person name="Antonio M."/>
            <person name="Oren A."/>
            <person name="Chaudhuri R.R."/>
            <person name="La Ragione R."/>
            <person name="Hildebrand F."/>
            <person name="Pallen M.J."/>
        </authorList>
    </citation>
    <scope>NUCLEOTIDE SEQUENCE</scope>
    <source>
        <strain evidence="4">ChiBcolR8-3208</strain>
    </source>
</reference>
<protein>
    <submittedName>
        <fullName evidence="4">NUDIX domain-containing protein</fullName>
    </submittedName>
</protein>
<name>A0A9D2M0A3_9FIRM</name>
<dbReference type="PROSITE" id="PS00893">
    <property type="entry name" value="NUDIX_BOX"/>
    <property type="match status" value="1"/>
</dbReference>
<dbReference type="Gene3D" id="3.90.79.10">
    <property type="entry name" value="Nucleoside Triphosphate Pyrophosphohydrolase"/>
    <property type="match status" value="1"/>
</dbReference>
<proteinExistence type="predicted"/>
<feature type="domain" description="Nudix hydrolase" evidence="3">
    <location>
        <begin position="28"/>
        <end position="157"/>
    </location>
</feature>